<dbReference type="Pfam" id="PF02949">
    <property type="entry name" value="7tm_6"/>
    <property type="match status" value="1"/>
</dbReference>
<dbReference type="Proteomes" id="UP001430953">
    <property type="component" value="Unassembled WGS sequence"/>
</dbReference>
<evidence type="ECO:0000256" key="10">
    <source>
        <dbReference type="SAM" id="Phobius"/>
    </source>
</evidence>
<dbReference type="GO" id="GO:0005886">
    <property type="term" value="C:plasma membrane"/>
    <property type="evidence" value="ECO:0007669"/>
    <property type="project" value="UniProtKB-SubCell"/>
</dbReference>
<evidence type="ECO:0000256" key="1">
    <source>
        <dbReference type="ARBA" id="ARBA00004651"/>
    </source>
</evidence>
<sequence length="235" mass="27396">MLGVWPDPFVSLSEFHRIRFVIVTCIVFLYVFVPQITNMILAWGNVSRMVENIASANYSLLALCKLVCTWYYGETLRSLMTSVMTDWMTSRSNHERNIMLNIARRGRILSLRCYLASLGTVMFYLYINFIKFYRNMQQRHWILVYHFAYFYNVRKSPNYEITFIIQLLGGIYTAFINSTIDSFISILVLHVCAQLINLRNVLNKLVNELAEGSITSSEFKKGLAMITTRHEHLIG</sequence>
<keyword evidence="6 10" id="KW-1133">Transmembrane helix</keyword>
<dbReference type="GO" id="GO:0004984">
    <property type="term" value="F:olfactory receptor activity"/>
    <property type="evidence" value="ECO:0007669"/>
    <property type="project" value="InterPro"/>
</dbReference>
<accession>A0AAW2FR32</accession>
<dbReference type="GO" id="GO:0005549">
    <property type="term" value="F:odorant binding"/>
    <property type="evidence" value="ECO:0007669"/>
    <property type="project" value="InterPro"/>
</dbReference>
<dbReference type="PANTHER" id="PTHR21137">
    <property type="entry name" value="ODORANT RECEPTOR"/>
    <property type="match status" value="1"/>
</dbReference>
<evidence type="ECO:0000313" key="11">
    <source>
        <dbReference type="EMBL" id="KAL0117888.1"/>
    </source>
</evidence>
<evidence type="ECO:0000256" key="4">
    <source>
        <dbReference type="ARBA" id="ARBA00022692"/>
    </source>
</evidence>
<keyword evidence="3" id="KW-0716">Sensory transduction</keyword>
<protein>
    <submittedName>
        <fullName evidence="11">Uncharacterized protein</fullName>
    </submittedName>
</protein>
<evidence type="ECO:0000256" key="8">
    <source>
        <dbReference type="ARBA" id="ARBA00023170"/>
    </source>
</evidence>
<comment type="subcellular location">
    <subcellularLocation>
        <location evidence="1">Cell membrane</location>
        <topology evidence="1">Multi-pass membrane protein</topology>
    </subcellularLocation>
</comment>
<dbReference type="EMBL" id="JADYXP020000008">
    <property type="protein sequence ID" value="KAL0117888.1"/>
    <property type="molecule type" value="Genomic_DNA"/>
</dbReference>
<keyword evidence="9" id="KW-0807">Transducer</keyword>
<keyword evidence="12" id="KW-1185">Reference proteome</keyword>
<evidence type="ECO:0000256" key="9">
    <source>
        <dbReference type="ARBA" id="ARBA00023224"/>
    </source>
</evidence>
<organism evidence="11 12">
    <name type="scientific">Cardiocondyla obscurior</name>
    <dbReference type="NCBI Taxonomy" id="286306"/>
    <lineage>
        <taxon>Eukaryota</taxon>
        <taxon>Metazoa</taxon>
        <taxon>Ecdysozoa</taxon>
        <taxon>Arthropoda</taxon>
        <taxon>Hexapoda</taxon>
        <taxon>Insecta</taxon>
        <taxon>Pterygota</taxon>
        <taxon>Neoptera</taxon>
        <taxon>Endopterygota</taxon>
        <taxon>Hymenoptera</taxon>
        <taxon>Apocrita</taxon>
        <taxon>Aculeata</taxon>
        <taxon>Formicoidea</taxon>
        <taxon>Formicidae</taxon>
        <taxon>Myrmicinae</taxon>
        <taxon>Cardiocondyla</taxon>
    </lineage>
</organism>
<name>A0AAW2FR32_9HYME</name>
<dbReference type="InterPro" id="IPR004117">
    <property type="entry name" value="7tm6_olfct_rcpt"/>
</dbReference>
<evidence type="ECO:0000256" key="7">
    <source>
        <dbReference type="ARBA" id="ARBA00023136"/>
    </source>
</evidence>
<keyword evidence="2" id="KW-1003">Cell membrane</keyword>
<dbReference type="GO" id="GO:0007165">
    <property type="term" value="P:signal transduction"/>
    <property type="evidence" value="ECO:0007669"/>
    <property type="project" value="UniProtKB-KW"/>
</dbReference>
<keyword evidence="5" id="KW-0552">Olfaction</keyword>
<dbReference type="AlphaFoldDB" id="A0AAW2FR32"/>
<evidence type="ECO:0000256" key="3">
    <source>
        <dbReference type="ARBA" id="ARBA00022606"/>
    </source>
</evidence>
<evidence type="ECO:0000313" key="12">
    <source>
        <dbReference type="Proteomes" id="UP001430953"/>
    </source>
</evidence>
<evidence type="ECO:0000256" key="2">
    <source>
        <dbReference type="ARBA" id="ARBA00022475"/>
    </source>
</evidence>
<feature type="transmembrane region" description="Helical" evidence="10">
    <location>
        <begin position="20"/>
        <end position="43"/>
    </location>
</feature>
<keyword evidence="7 10" id="KW-0472">Membrane</keyword>
<gene>
    <name evidence="11" type="ORF">PUN28_008931</name>
</gene>
<keyword evidence="8" id="KW-0675">Receptor</keyword>
<keyword evidence="4 10" id="KW-0812">Transmembrane</keyword>
<feature type="transmembrane region" description="Helical" evidence="10">
    <location>
        <begin position="109"/>
        <end position="129"/>
    </location>
</feature>
<dbReference type="PANTHER" id="PTHR21137:SF35">
    <property type="entry name" value="ODORANT RECEPTOR 19A-RELATED"/>
    <property type="match status" value="1"/>
</dbReference>
<comment type="caution">
    <text evidence="11">The sequence shown here is derived from an EMBL/GenBank/DDBJ whole genome shotgun (WGS) entry which is preliminary data.</text>
</comment>
<reference evidence="11 12" key="1">
    <citation type="submission" date="2023-03" db="EMBL/GenBank/DDBJ databases">
        <title>High recombination rates correlate with genetic variation in Cardiocondyla obscurior ants.</title>
        <authorList>
            <person name="Errbii M."/>
        </authorList>
    </citation>
    <scope>NUCLEOTIDE SEQUENCE [LARGE SCALE GENOMIC DNA]</scope>
    <source>
        <strain evidence="11">Alpha-2009</strain>
        <tissue evidence="11">Whole body</tissue>
    </source>
</reference>
<evidence type="ECO:0000256" key="5">
    <source>
        <dbReference type="ARBA" id="ARBA00022725"/>
    </source>
</evidence>
<evidence type="ECO:0000256" key="6">
    <source>
        <dbReference type="ARBA" id="ARBA00022989"/>
    </source>
</evidence>
<proteinExistence type="predicted"/>